<dbReference type="GO" id="GO:0016628">
    <property type="term" value="F:oxidoreductase activity, acting on the CH-CH group of donors, NAD or NADP as acceptor"/>
    <property type="evidence" value="ECO:0007669"/>
    <property type="project" value="UniProtKB-ARBA"/>
</dbReference>
<dbReference type="Pfam" id="PF00724">
    <property type="entry name" value="Oxidored_FMN"/>
    <property type="match status" value="1"/>
</dbReference>
<comment type="cofactor">
    <cofactor evidence="1">
        <name>FMN</name>
        <dbReference type="ChEBI" id="CHEBI:58210"/>
    </cofactor>
</comment>
<gene>
    <name evidence="5" type="ORF">N0F65_012853</name>
</gene>
<dbReference type="Gene3D" id="3.20.20.70">
    <property type="entry name" value="Aldolase class I"/>
    <property type="match status" value="1"/>
</dbReference>
<dbReference type="PANTHER" id="PTHR22893:SF91">
    <property type="entry name" value="NADPH DEHYDROGENASE 2-RELATED"/>
    <property type="match status" value="1"/>
</dbReference>
<evidence type="ECO:0000256" key="1">
    <source>
        <dbReference type="ARBA" id="ARBA00001917"/>
    </source>
</evidence>
<dbReference type="GO" id="GO:0010181">
    <property type="term" value="F:FMN binding"/>
    <property type="evidence" value="ECO:0007669"/>
    <property type="project" value="InterPro"/>
</dbReference>
<dbReference type="InterPro" id="IPR001155">
    <property type="entry name" value="OxRdtase_FMN_N"/>
</dbReference>
<dbReference type="CDD" id="cd02933">
    <property type="entry name" value="OYE_like_FMN"/>
    <property type="match status" value="1"/>
</dbReference>
<evidence type="ECO:0000313" key="5">
    <source>
        <dbReference type="EMBL" id="DAZ94826.1"/>
    </source>
</evidence>
<keyword evidence="3" id="KW-0560">Oxidoreductase</keyword>
<protein>
    <recommendedName>
        <fullName evidence="4">NADH:flavin oxidoreductase/NADH oxidase N-terminal domain-containing protein</fullName>
    </recommendedName>
</protein>
<reference evidence="5" key="2">
    <citation type="journal article" date="2023" name="Microbiol Resour">
        <title>Decontamination and Annotation of the Draft Genome Sequence of the Oomycete Lagenidium giganteum ARSEF 373.</title>
        <authorList>
            <person name="Morgan W.R."/>
            <person name="Tartar A."/>
        </authorList>
    </citation>
    <scope>NUCLEOTIDE SEQUENCE</scope>
    <source>
        <strain evidence="5">ARSEF 373</strain>
    </source>
</reference>
<keyword evidence="6" id="KW-1185">Reference proteome</keyword>
<dbReference type="EMBL" id="DAKRPA010000231">
    <property type="protein sequence ID" value="DAZ94826.1"/>
    <property type="molecule type" value="Genomic_DNA"/>
</dbReference>
<proteinExistence type="inferred from homology"/>
<dbReference type="InterPro" id="IPR045247">
    <property type="entry name" value="Oye-like"/>
</dbReference>
<evidence type="ECO:0000256" key="3">
    <source>
        <dbReference type="ARBA" id="ARBA00023002"/>
    </source>
</evidence>
<accession>A0AAV2YLS3</accession>
<evidence type="ECO:0000313" key="6">
    <source>
        <dbReference type="Proteomes" id="UP001146120"/>
    </source>
</evidence>
<evidence type="ECO:0000259" key="4">
    <source>
        <dbReference type="Pfam" id="PF00724"/>
    </source>
</evidence>
<dbReference type="FunFam" id="3.20.20.70:FF:000059">
    <property type="entry name" value="N-ethylmaleimide reductase, FMN-linked"/>
    <property type="match status" value="1"/>
</dbReference>
<name>A0AAV2YLS3_9STRA</name>
<dbReference type="AlphaFoldDB" id="A0AAV2YLS3"/>
<dbReference type="InterPro" id="IPR013785">
    <property type="entry name" value="Aldolase_TIM"/>
</dbReference>
<dbReference type="SUPFAM" id="SSF51395">
    <property type="entry name" value="FMN-linked oxidoreductases"/>
    <property type="match status" value="1"/>
</dbReference>
<organism evidence="5 6">
    <name type="scientific">Lagenidium giganteum</name>
    <dbReference type="NCBI Taxonomy" id="4803"/>
    <lineage>
        <taxon>Eukaryota</taxon>
        <taxon>Sar</taxon>
        <taxon>Stramenopiles</taxon>
        <taxon>Oomycota</taxon>
        <taxon>Peronosporomycetes</taxon>
        <taxon>Pythiales</taxon>
        <taxon>Pythiaceae</taxon>
    </lineage>
</organism>
<feature type="domain" description="NADH:flavin oxidoreductase/NADH oxidase N-terminal" evidence="4">
    <location>
        <begin position="16"/>
        <end position="353"/>
    </location>
</feature>
<dbReference type="Proteomes" id="UP001146120">
    <property type="component" value="Unassembled WGS sequence"/>
</dbReference>
<evidence type="ECO:0000256" key="2">
    <source>
        <dbReference type="ARBA" id="ARBA00005979"/>
    </source>
</evidence>
<comment type="caution">
    <text evidence="5">The sequence shown here is derived from an EMBL/GenBank/DDBJ whole genome shotgun (WGS) entry which is preliminary data.</text>
</comment>
<comment type="similarity">
    <text evidence="2">Belongs to the NADH:flavin oxidoreductase/NADH oxidase family.</text>
</comment>
<dbReference type="PANTHER" id="PTHR22893">
    <property type="entry name" value="NADH OXIDOREDUCTASE-RELATED"/>
    <property type="match status" value="1"/>
</dbReference>
<sequence>MVRIDYSTGIPLANYKLFEPLKIDDQLTLKNRVVMGPLTRARSDKDHVPNALNQEYYEQRAGAGLIISEATAICDQGFGWHGAPALYNDVHCSGWKPVIERVHQQGGAIFMQMWHMGRQAHSSFNSKGEIVSASGLRFEHGHDKHTRNVHGEPTPYETPRALDTHEIADIVETYRRSAQLAKEAGFDGVEIHSANGYLIDEFLQSCTNQRTDKYGGSFENRSRFLLEVIDALKTVYPASRIACRLSPNGSYGGMGSSDNYEMFTYLMRRLRGQDLAYVAILDGFGFGYHDSGRLVTAFDAKEAFRGRVLACNSYTRDTAEGALRTGSADMVAFGRWWISNPDLVDRFRHDWPLNADADRSVYWDATKKATGYTDFPRHSDVVSK</sequence>
<dbReference type="GO" id="GO:0005829">
    <property type="term" value="C:cytosol"/>
    <property type="evidence" value="ECO:0007669"/>
    <property type="project" value="UniProtKB-ARBA"/>
</dbReference>
<reference evidence="5" key="1">
    <citation type="submission" date="2022-11" db="EMBL/GenBank/DDBJ databases">
        <authorList>
            <person name="Morgan W.R."/>
            <person name="Tartar A."/>
        </authorList>
    </citation>
    <scope>NUCLEOTIDE SEQUENCE</scope>
    <source>
        <strain evidence="5">ARSEF 373</strain>
    </source>
</reference>